<proteinExistence type="predicted"/>
<reference evidence="1" key="1">
    <citation type="submission" date="2022-02" db="EMBL/GenBank/DDBJ databases">
        <title>Plant Genome Project.</title>
        <authorList>
            <person name="Zhang R.-G."/>
        </authorList>
    </citation>
    <scope>NUCLEOTIDE SEQUENCE</scope>
    <source>
        <strain evidence="1">AT1</strain>
    </source>
</reference>
<protein>
    <submittedName>
        <fullName evidence="1">Uncharacterized protein</fullName>
    </submittedName>
</protein>
<keyword evidence="2" id="KW-1185">Reference proteome</keyword>
<evidence type="ECO:0000313" key="1">
    <source>
        <dbReference type="EMBL" id="KAI8528011.1"/>
    </source>
</evidence>
<organism evidence="1 2">
    <name type="scientific">Rhododendron molle</name>
    <name type="common">Chinese azalea</name>
    <name type="synonym">Azalea mollis</name>
    <dbReference type="NCBI Taxonomy" id="49168"/>
    <lineage>
        <taxon>Eukaryota</taxon>
        <taxon>Viridiplantae</taxon>
        <taxon>Streptophyta</taxon>
        <taxon>Embryophyta</taxon>
        <taxon>Tracheophyta</taxon>
        <taxon>Spermatophyta</taxon>
        <taxon>Magnoliopsida</taxon>
        <taxon>eudicotyledons</taxon>
        <taxon>Gunneridae</taxon>
        <taxon>Pentapetalae</taxon>
        <taxon>asterids</taxon>
        <taxon>Ericales</taxon>
        <taxon>Ericaceae</taxon>
        <taxon>Ericoideae</taxon>
        <taxon>Rhodoreae</taxon>
        <taxon>Rhododendron</taxon>
    </lineage>
</organism>
<dbReference type="EMBL" id="CM046399">
    <property type="protein sequence ID" value="KAI8528011.1"/>
    <property type="molecule type" value="Genomic_DNA"/>
</dbReference>
<evidence type="ECO:0000313" key="2">
    <source>
        <dbReference type="Proteomes" id="UP001062846"/>
    </source>
</evidence>
<gene>
    <name evidence="1" type="ORF">RHMOL_Rhmol12G0118500</name>
</gene>
<sequence>MEEESLRCNYGLDMAQEIRESSMHCSLSFGRRVGSSIGISMAEETSRGGRSSGYALGSGSGGGAGYGFNSGGGCGICGESGHSLSDCKSGDSLFLQKGERVYKACYNCSSIDHLARECNHGRGGGGACYTCGGQGHLARECPSGGGACYTCGGQGHLARECPEVVVVEGWVEVAVAVAVENDKALLSQELEKE</sequence>
<accession>A0ACC0LGY4</accession>
<dbReference type="Proteomes" id="UP001062846">
    <property type="component" value="Chromosome 12"/>
</dbReference>
<name>A0ACC0LGY4_RHOML</name>
<comment type="caution">
    <text evidence="1">The sequence shown here is derived from an EMBL/GenBank/DDBJ whole genome shotgun (WGS) entry which is preliminary data.</text>
</comment>